<evidence type="ECO:0000256" key="2">
    <source>
        <dbReference type="SAM" id="MobiDB-lite"/>
    </source>
</evidence>
<proteinExistence type="predicted"/>
<dbReference type="Proteomes" id="UP001497392">
    <property type="component" value="Unassembled WGS sequence"/>
</dbReference>
<dbReference type="PANTHER" id="PTHR15572:SF0">
    <property type="entry name" value="GLUTAMINE-RICH PROTEIN-RELATED"/>
    <property type="match status" value="1"/>
</dbReference>
<keyword evidence="1" id="KW-0175">Coiled coil</keyword>
<comment type="caution">
    <text evidence="4">The sequence shown here is derived from an EMBL/GenBank/DDBJ whole genome shotgun (WGS) entry which is preliminary data.</text>
</comment>
<keyword evidence="5" id="KW-1185">Reference proteome</keyword>
<feature type="compositionally biased region" description="Low complexity" evidence="2">
    <location>
        <begin position="212"/>
        <end position="244"/>
    </location>
</feature>
<dbReference type="EMBL" id="CAXHTA020000002">
    <property type="protein sequence ID" value="CAL5219160.1"/>
    <property type="molecule type" value="Genomic_DNA"/>
</dbReference>
<protein>
    <submittedName>
        <fullName evidence="4">G942 protein</fullName>
    </submittedName>
</protein>
<dbReference type="InterPro" id="IPR052438">
    <property type="entry name" value="Chromatin_remod/trans_coact"/>
</dbReference>
<evidence type="ECO:0000313" key="4">
    <source>
        <dbReference type="EMBL" id="CAL5219160.1"/>
    </source>
</evidence>
<evidence type="ECO:0000256" key="1">
    <source>
        <dbReference type="SAM" id="Coils"/>
    </source>
</evidence>
<name>A0ABP1FGV6_9CHLO</name>
<feature type="coiled-coil region" evidence="1">
    <location>
        <begin position="97"/>
        <end position="183"/>
    </location>
</feature>
<organism evidence="4 5">
    <name type="scientific">Coccomyxa viridis</name>
    <dbReference type="NCBI Taxonomy" id="1274662"/>
    <lineage>
        <taxon>Eukaryota</taxon>
        <taxon>Viridiplantae</taxon>
        <taxon>Chlorophyta</taxon>
        <taxon>core chlorophytes</taxon>
        <taxon>Trebouxiophyceae</taxon>
        <taxon>Trebouxiophyceae incertae sedis</taxon>
        <taxon>Coccomyxaceae</taxon>
        <taxon>Coccomyxa</taxon>
    </lineage>
</organism>
<feature type="compositionally biased region" description="Gly residues" evidence="2">
    <location>
        <begin position="274"/>
        <end position="285"/>
    </location>
</feature>
<reference evidence="4 5" key="1">
    <citation type="submission" date="2024-06" db="EMBL/GenBank/DDBJ databases">
        <authorList>
            <person name="Kraege A."/>
            <person name="Thomma B."/>
        </authorList>
    </citation>
    <scope>NUCLEOTIDE SEQUENCE [LARGE SCALE GENOMIC DNA]</scope>
</reference>
<dbReference type="InterPro" id="IPR015671">
    <property type="entry name" value="GSCR1_dom"/>
</dbReference>
<accession>A0ABP1FGV6</accession>
<feature type="compositionally biased region" description="Basic and acidic residues" evidence="2">
    <location>
        <begin position="252"/>
        <end position="266"/>
    </location>
</feature>
<feature type="region of interest" description="Disordered" evidence="2">
    <location>
        <begin position="200"/>
        <end position="285"/>
    </location>
</feature>
<evidence type="ECO:0000259" key="3">
    <source>
        <dbReference type="Pfam" id="PF15249"/>
    </source>
</evidence>
<dbReference type="Pfam" id="PF15249">
    <property type="entry name" value="GLTSCR1"/>
    <property type="match status" value="1"/>
</dbReference>
<dbReference type="PANTHER" id="PTHR15572">
    <property type="entry name" value="GLIOMA TUMOR SUPPRESSOR CANDIDATE REGION GENE 1"/>
    <property type="match status" value="1"/>
</dbReference>
<feature type="domain" description="GLTSCR protein conserved" evidence="3">
    <location>
        <begin position="40"/>
        <end position="155"/>
    </location>
</feature>
<sequence length="285" mass="30263">MNPSVPSTAPPAPLILPSSVTIPVRAQPYVKRQQEYISEDVWRCCNPDIQTPFRNLQDALDRLLPYHVFHTEDGGEAEKDICKADDGTPISQQEAAKQQTVGKAAALLDKIQKLESQIAAEEAERAAPGKARAEEEYYLATLVAGAERKEIARLQKEAQDEAKRQLEARMNREMETQRALAQQLASQAVAAALAASSAAMPPQSAGLPPASQPVQQPLSVAQPAAPAPVVIPAAPASAPAASAPSDGAIAEPKLEPNPEPEQDPKPESGPAKGEPGGWSGWSGWE</sequence>
<gene>
    <name evidence="4" type="primary">g942</name>
    <name evidence="4" type="ORF">VP750_LOCUS819</name>
</gene>
<evidence type="ECO:0000313" key="5">
    <source>
        <dbReference type="Proteomes" id="UP001497392"/>
    </source>
</evidence>